<name>Q1QH40_NITHX</name>
<dbReference type="Gene3D" id="1.25.40.10">
    <property type="entry name" value="Tetratricopeptide repeat domain"/>
    <property type="match status" value="1"/>
</dbReference>
<dbReference type="AlphaFoldDB" id="Q1QH40"/>
<dbReference type="eggNOG" id="COG3803">
    <property type="taxonomic scope" value="Bacteria"/>
</dbReference>
<evidence type="ECO:0008006" key="3">
    <source>
        <dbReference type="Google" id="ProtNLM"/>
    </source>
</evidence>
<organism evidence="1 2">
    <name type="scientific">Nitrobacter hamburgensis (strain DSM 10229 / NCIMB 13809 / X14)</name>
    <dbReference type="NCBI Taxonomy" id="323097"/>
    <lineage>
        <taxon>Bacteria</taxon>
        <taxon>Pseudomonadati</taxon>
        <taxon>Pseudomonadota</taxon>
        <taxon>Alphaproteobacteria</taxon>
        <taxon>Hyphomicrobiales</taxon>
        <taxon>Nitrobacteraceae</taxon>
        <taxon>Nitrobacter</taxon>
    </lineage>
</organism>
<dbReference type="Pfam" id="PF06041">
    <property type="entry name" value="DUF924"/>
    <property type="match status" value="1"/>
</dbReference>
<accession>Q1QH40</accession>
<dbReference type="KEGG" id="nha:Nham_3733"/>
<dbReference type="Gene3D" id="1.20.58.320">
    <property type="entry name" value="TPR-like"/>
    <property type="match status" value="1"/>
</dbReference>
<reference evidence="1 2" key="1">
    <citation type="submission" date="2006-03" db="EMBL/GenBank/DDBJ databases">
        <title>Complete sequence of chromosome of Nitrobacter hamburgensis X14.</title>
        <authorList>
            <consortium name="US DOE Joint Genome Institute"/>
            <person name="Copeland A."/>
            <person name="Lucas S."/>
            <person name="Lapidus A."/>
            <person name="Barry K."/>
            <person name="Detter J.C."/>
            <person name="Glavina del Rio T."/>
            <person name="Hammon N."/>
            <person name="Israni S."/>
            <person name="Dalin E."/>
            <person name="Tice H."/>
            <person name="Pitluck S."/>
            <person name="Chain P."/>
            <person name="Malfatti S."/>
            <person name="Shin M."/>
            <person name="Vergez L."/>
            <person name="Schmutz J."/>
            <person name="Larimer F."/>
            <person name="Land M."/>
            <person name="Hauser L."/>
            <person name="Kyrpides N."/>
            <person name="Ivanova N."/>
            <person name="Ward B."/>
            <person name="Arp D."/>
            <person name="Klotz M."/>
            <person name="Stein L."/>
            <person name="O'Mullan G."/>
            <person name="Starkenburg S."/>
            <person name="Sayavedra L."/>
            <person name="Poret-Peterson A.T."/>
            <person name="Gentry M.E."/>
            <person name="Bruce D."/>
            <person name="Richardson P."/>
        </authorList>
    </citation>
    <scope>NUCLEOTIDE SEQUENCE [LARGE SCALE GENOMIC DNA]</scope>
    <source>
        <strain evidence="2">DSM 10229 / NCIMB 13809 / X14</strain>
    </source>
</reference>
<evidence type="ECO:0000313" key="2">
    <source>
        <dbReference type="Proteomes" id="UP000001953"/>
    </source>
</evidence>
<proteinExistence type="predicted"/>
<gene>
    <name evidence="1" type="ordered locus">Nham_3733</name>
</gene>
<dbReference type="STRING" id="323097.Nham_3733"/>
<sequence length="192" mass="21672">MLCVMNSDNSSASISSPADVLAFWRAAGQSKWYIKDDAFDAEVRRRFLGLWEVARAGELSGWEETDDGALALVIVLDQFPRNMFRGDARSFSTDDDACAVADRAIARSADTRIDPDLVEFLYVPFMHSERLADQERCVALFRSRGRPDNLKFAEIHADIIRRFGRFPHRDRMLGRTTSREEQAFLDAGGFAG</sequence>
<evidence type="ECO:0000313" key="1">
    <source>
        <dbReference type="EMBL" id="ABE64457.1"/>
    </source>
</evidence>
<dbReference type="SUPFAM" id="SSF48452">
    <property type="entry name" value="TPR-like"/>
    <property type="match status" value="1"/>
</dbReference>
<dbReference type="InterPro" id="IPR011990">
    <property type="entry name" value="TPR-like_helical_dom_sf"/>
</dbReference>
<dbReference type="EMBL" id="CP000319">
    <property type="protein sequence ID" value="ABE64457.1"/>
    <property type="molecule type" value="Genomic_DNA"/>
</dbReference>
<protein>
    <recommendedName>
        <fullName evidence="3">Transmembrane protein</fullName>
    </recommendedName>
</protein>
<keyword evidence="2" id="KW-1185">Reference proteome</keyword>
<dbReference type="HOGENOM" id="CLU_065010_2_0_5"/>
<dbReference type="InterPro" id="IPR010323">
    <property type="entry name" value="DUF924"/>
</dbReference>
<dbReference type="Proteomes" id="UP000001953">
    <property type="component" value="Chromosome"/>
</dbReference>